<proteinExistence type="predicted"/>
<sequence>MVQNTPATSLPSLTNVWGPHVSFSFNLTSTALLPHRASSSPMPPPPACSPTGQAPPLPPPALPGPRAGSPLLLPRLTLCAPAGLLGSARAPTRGEAPRLDSGEDEAEVTSGKMAPAPRGRPSAREPLRTAPRPLLLRPSTLPPSMDPGRGGGGGPRGASRLYSARLGEGGAGASTAAVHSGEPAAAT</sequence>
<keyword evidence="3" id="KW-1185">Reference proteome</keyword>
<feature type="region of interest" description="Disordered" evidence="1">
    <location>
        <begin position="35"/>
        <end position="69"/>
    </location>
</feature>
<comment type="caution">
    <text evidence="2">The sequence shown here is derived from an EMBL/GenBank/DDBJ whole genome shotgun (WGS) entry which is preliminary data.</text>
</comment>
<evidence type="ECO:0000313" key="3">
    <source>
        <dbReference type="Proteomes" id="UP000823388"/>
    </source>
</evidence>
<feature type="compositionally biased region" description="Low complexity" evidence="1">
    <location>
        <begin position="128"/>
        <end position="139"/>
    </location>
</feature>
<dbReference type="EMBL" id="CM029044">
    <property type="protein sequence ID" value="KAG2605322.1"/>
    <property type="molecule type" value="Genomic_DNA"/>
</dbReference>
<name>A0A8T0T0R1_PANVG</name>
<accession>A0A8T0T0R1</accession>
<organism evidence="2 3">
    <name type="scientific">Panicum virgatum</name>
    <name type="common">Blackwell switchgrass</name>
    <dbReference type="NCBI Taxonomy" id="38727"/>
    <lineage>
        <taxon>Eukaryota</taxon>
        <taxon>Viridiplantae</taxon>
        <taxon>Streptophyta</taxon>
        <taxon>Embryophyta</taxon>
        <taxon>Tracheophyta</taxon>
        <taxon>Spermatophyta</taxon>
        <taxon>Magnoliopsida</taxon>
        <taxon>Liliopsida</taxon>
        <taxon>Poales</taxon>
        <taxon>Poaceae</taxon>
        <taxon>PACMAD clade</taxon>
        <taxon>Panicoideae</taxon>
        <taxon>Panicodae</taxon>
        <taxon>Paniceae</taxon>
        <taxon>Panicinae</taxon>
        <taxon>Panicum</taxon>
        <taxon>Panicum sect. Hiantes</taxon>
    </lineage>
</organism>
<feature type="compositionally biased region" description="Pro residues" evidence="1">
    <location>
        <begin position="41"/>
        <end position="63"/>
    </location>
</feature>
<evidence type="ECO:0000256" key="1">
    <source>
        <dbReference type="SAM" id="MobiDB-lite"/>
    </source>
</evidence>
<gene>
    <name evidence="2" type="ORF">PVAP13_4NG102019</name>
</gene>
<reference evidence="2" key="1">
    <citation type="submission" date="2020-05" db="EMBL/GenBank/DDBJ databases">
        <title>WGS assembly of Panicum virgatum.</title>
        <authorList>
            <person name="Lovell J.T."/>
            <person name="Jenkins J."/>
            <person name="Shu S."/>
            <person name="Juenger T.E."/>
            <person name="Schmutz J."/>
        </authorList>
    </citation>
    <scope>NUCLEOTIDE SEQUENCE</scope>
    <source>
        <strain evidence="2">AP13</strain>
    </source>
</reference>
<evidence type="ECO:0000313" key="2">
    <source>
        <dbReference type="EMBL" id="KAG2605322.1"/>
    </source>
</evidence>
<protein>
    <submittedName>
        <fullName evidence="2">Uncharacterized protein</fullName>
    </submittedName>
</protein>
<dbReference type="AlphaFoldDB" id="A0A8T0T0R1"/>
<dbReference type="Proteomes" id="UP000823388">
    <property type="component" value="Chromosome 4N"/>
</dbReference>
<feature type="region of interest" description="Disordered" evidence="1">
    <location>
        <begin position="86"/>
        <end position="187"/>
    </location>
</feature>